<dbReference type="InterPro" id="IPR014284">
    <property type="entry name" value="RNA_pol_sigma-70_dom"/>
</dbReference>
<dbReference type="SUPFAM" id="SSF110849">
    <property type="entry name" value="ParB/Sulfiredoxin"/>
    <property type="match status" value="1"/>
</dbReference>
<dbReference type="InterPro" id="IPR013324">
    <property type="entry name" value="RNA_pol_sigma_r3/r4-like"/>
</dbReference>
<accession>A0A1F5G6D1</accession>
<dbReference type="InterPro" id="IPR003115">
    <property type="entry name" value="ParB_N"/>
</dbReference>
<dbReference type="Gene3D" id="1.10.10.10">
    <property type="entry name" value="Winged helix-like DNA-binding domain superfamily/Winged helix DNA-binding domain"/>
    <property type="match status" value="1"/>
</dbReference>
<protein>
    <recommendedName>
        <fullName evidence="1">ParB-like N-terminal domain-containing protein</fullName>
    </recommendedName>
</protein>
<dbReference type="AlphaFoldDB" id="A0A1F5G6D1"/>
<dbReference type="GO" id="GO:0006352">
    <property type="term" value="P:DNA-templated transcription initiation"/>
    <property type="evidence" value="ECO:0007669"/>
    <property type="project" value="InterPro"/>
</dbReference>
<dbReference type="STRING" id="1797711.A2870_03840"/>
<dbReference type="InterPro" id="IPR036388">
    <property type="entry name" value="WH-like_DNA-bd_sf"/>
</dbReference>
<dbReference type="Pfam" id="PF02195">
    <property type="entry name" value="ParB_N"/>
    <property type="match status" value="1"/>
</dbReference>
<feature type="domain" description="ParB-like N-terminal" evidence="1">
    <location>
        <begin position="30"/>
        <end position="127"/>
    </location>
</feature>
<comment type="caution">
    <text evidence="2">The sequence shown here is derived from an EMBL/GenBank/DDBJ whole genome shotgun (WGS) entry which is preliminary data.</text>
</comment>
<dbReference type="SUPFAM" id="SSF88659">
    <property type="entry name" value="Sigma3 and sigma4 domains of RNA polymerase sigma factors"/>
    <property type="match status" value="1"/>
</dbReference>
<dbReference type="SMART" id="SM00470">
    <property type="entry name" value="ParB"/>
    <property type="match status" value="1"/>
</dbReference>
<dbReference type="Pfam" id="PF08281">
    <property type="entry name" value="Sigma70_r4_2"/>
    <property type="match status" value="1"/>
</dbReference>
<evidence type="ECO:0000313" key="3">
    <source>
        <dbReference type="Proteomes" id="UP000179102"/>
    </source>
</evidence>
<dbReference type="InterPro" id="IPR036086">
    <property type="entry name" value="ParB/Sulfiredoxin_sf"/>
</dbReference>
<dbReference type="NCBIfam" id="TIGR02937">
    <property type="entry name" value="sigma70-ECF"/>
    <property type="match status" value="1"/>
</dbReference>
<proteinExistence type="predicted"/>
<dbReference type="EMBL" id="MFAZ01000013">
    <property type="protein sequence ID" value="OGD87443.1"/>
    <property type="molecule type" value="Genomic_DNA"/>
</dbReference>
<name>A0A1F5G6D1_9BACT</name>
<organism evidence="2 3">
    <name type="scientific">Candidatus Curtissbacteria bacterium RIFCSPHIGHO2_01_FULL_41_11</name>
    <dbReference type="NCBI Taxonomy" id="1797711"/>
    <lineage>
        <taxon>Bacteria</taxon>
        <taxon>Candidatus Curtissiibacteriota</taxon>
    </lineage>
</organism>
<sequence>MVEARPEYRHTKPFEQVTIVNKREGGLVEAYVPISLIYTQDVPVDASHVQELADSIAKEAKSRPGLRTGQLSPVLLAEVEEFDQLPIIDGFHRVPALKLLGSQEVYATIRPESSWEEIVDLRILAATTHRAVRFSRLVEWIEEAWTFSPWRDKVKVSQAFQLRFTAAMTGARLGLSPEDVDEMKNWVDRKCDQWHISPTYLYQQLTVANVADPELVKEARERRQGRTLESITPLHLSAIAKTLPNRHDLQRLVAEEAKKEVLTVPQTRAVAVSIANASSLDEARDLIQKENWKKLEAVYSPSRARELRLQQARKIDGSTEEREYKKVLETFFEDEMEIARLMIENAILAGRYYPASSEATNVQLPTSTNPTEILSEQPATEEFPMDDETISKIYDYKEEIQRHLRSKFKIHPEDAEDYFSQMLLKSIVYMKKGKFHFTTDFELRAWAFRLADQAAITELRSSVPTEDQNISEYEVNILADPVNLDEEATDNEYREMLIKLLPSVGTEQRRTFILKEFYHLGYDDIAKIMGLNISYVRVLLFRARSGLARQISA</sequence>
<dbReference type="GO" id="GO:0003677">
    <property type="term" value="F:DNA binding"/>
    <property type="evidence" value="ECO:0007669"/>
    <property type="project" value="InterPro"/>
</dbReference>
<gene>
    <name evidence="2" type="ORF">A2870_03840</name>
</gene>
<evidence type="ECO:0000259" key="1">
    <source>
        <dbReference type="SMART" id="SM00470"/>
    </source>
</evidence>
<evidence type="ECO:0000313" key="2">
    <source>
        <dbReference type="EMBL" id="OGD87443.1"/>
    </source>
</evidence>
<reference evidence="2 3" key="1">
    <citation type="journal article" date="2016" name="Nat. Commun.">
        <title>Thousands of microbial genomes shed light on interconnected biogeochemical processes in an aquifer system.</title>
        <authorList>
            <person name="Anantharaman K."/>
            <person name="Brown C.T."/>
            <person name="Hug L.A."/>
            <person name="Sharon I."/>
            <person name="Castelle C.J."/>
            <person name="Probst A.J."/>
            <person name="Thomas B.C."/>
            <person name="Singh A."/>
            <person name="Wilkins M.J."/>
            <person name="Karaoz U."/>
            <person name="Brodie E.L."/>
            <person name="Williams K.H."/>
            <person name="Hubbard S.S."/>
            <person name="Banfield J.F."/>
        </authorList>
    </citation>
    <scope>NUCLEOTIDE SEQUENCE [LARGE SCALE GENOMIC DNA]</scope>
</reference>
<dbReference type="InterPro" id="IPR013249">
    <property type="entry name" value="RNA_pol_sigma70_r4_t2"/>
</dbReference>
<dbReference type="Gene3D" id="3.90.1530.10">
    <property type="entry name" value="Conserved hypothetical protein from pyrococcus furiosus pfu- 392566-001, ParB domain"/>
    <property type="match status" value="1"/>
</dbReference>
<dbReference type="GO" id="GO:0016987">
    <property type="term" value="F:sigma factor activity"/>
    <property type="evidence" value="ECO:0007669"/>
    <property type="project" value="InterPro"/>
</dbReference>
<dbReference type="Proteomes" id="UP000179102">
    <property type="component" value="Unassembled WGS sequence"/>
</dbReference>